<dbReference type="Proteomes" id="UP001501495">
    <property type="component" value="Unassembled WGS sequence"/>
</dbReference>
<dbReference type="SUPFAM" id="SSF53335">
    <property type="entry name" value="S-adenosyl-L-methionine-dependent methyltransferases"/>
    <property type="match status" value="1"/>
</dbReference>
<proteinExistence type="predicted"/>
<sequence length="531" mass="58421">MTASPRGARIARVTGVDQDGVRLLAVGADAVVDALFDDRRIWSFWVRRDTERADRTGLVRHVAWPAVMRPHLRGTTRIVLREHVSGRVLHDGELTFGDPEPGERVRFVNKRGLDIALDKSGRFSPVFGERTAADLEPLLDTMEQVIDVLARAGVEAFPAYGTLLGAVREGRFLGHDSDADLGYVSRHTTPVDVVRESFRLQRAVVDAGFGTYRYSGAAFRVAAIEGDGSVRGLDVFGGFLDGGRLYLMGEIGTEFEESWIRPLGTCELAGRRFPAPAVPERLLEATYGPSWRVPDPAFKFETSERTRDSLNQWFRGLAVHRQEWERRYGAGQAGQKGQPGTTTGRSLAKEIAAREQPGTRVLDVGAGRGRDAIWLARRGFPVTAYDYVPRALTRAARIAVEEELPFEARSLNLDEWRSLMSEGARLARASDAAPVPTVIHARHLLDATDTFGRSGLGRFAAMTLRGGGRLYAEWWTGRGEPEPGLTALSAEQVVGRLERFGGRITSIEEFEAGARGNARPFSVGRVIASWA</sequence>
<gene>
    <name evidence="1" type="ORF">GCM10022215_10520</name>
</gene>
<dbReference type="InterPro" id="IPR029063">
    <property type="entry name" value="SAM-dependent_MTases_sf"/>
</dbReference>
<dbReference type="Pfam" id="PF13489">
    <property type="entry name" value="Methyltransf_23"/>
    <property type="match status" value="1"/>
</dbReference>
<accession>A0ABP7XEX0</accession>
<dbReference type="PANTHER" id="PTHR13627:SF31">
    <property type="entry name" value="RIBITOL 5-PHOSPHATE TRANSFERASE FKRP"/>
    <property type="match status" value="1"/>
</dbReference>
<dbReference type="CDD" id="cd02440">
    <property type="entry name" value="AdoMet_MTases"/>
    <property type="match status" value="1"/>
</dbReference>
<dbReference type="EMBL" id="BAAAZH010000008">
    <property type="protein sequence ID" value="GAA4113352.1"/>
    <property type="molecule type" value="Genomic_DNA"/>
</dbReference>
<evidence type="ECO:0000313" key="2">
    <source>
        <dbReference type="Proteomes" id="UP001501495"/>
    </source>
</evidence>
<name>A0ABP7XEX0_9ACTN</name>
<reference evidence="2" key="1">
    <citation type="journal article" date="2019" name="Int. J. Syst. Evol. Microbiol.">
        <title>The Global Catalogue of Microorganisms (GCM) 10K type strain sequencing project: providing services to taxonomists for standard genome sequencing and annotation.</title>
        <authorList>
            <consortium name="The Broad Institute Genomics Platform"/>
            <consortium name="The Broad Institute Genome Sequencing Center for Infectious Disease"/>
            <person name="Wu L."/>
            <person name="Ma J."/>
        </authorList>
    </citation>
    <scope>NUCLEOTIDE SEQUENCE [LARGE SCALE GENOMIC DNA]</scope>
    <source>
        <strain evidence="2">JCM 16703</strain>
    </source>
</reference>
<evidence type="ECO:0008006" key="3">
    <source>
        <dbReference type="Google" id="ProtNLM"/>
    </source>
</evidence>
<dbReference type="RefSeq" id="WP_425574884.1">
    <property type="nucleotide sequence ID" value="NZ_BAAAZH010000008.1"/>
</dbReference>
<comment type="caution">
    <text evidence="1">The sequence shown here is derived from an EMBL/GenBank/DDBJ whole genome shotgun (WGS) entry which is preliminary data.</text>
</comment>
<keyword evidence="2" id="KW-1185">Reference proteome</keyword>
<dbReference type="InterPro" id="IPR052613">
    <property type="entry name" value="LicD_transferase"/>
</dbReference>
<protein>
    <recommendedName>
        <fullName evidence="3">Class I SAM-dependent methyltransferase</fullName>
    </recommendedName>
</protein>
<dbReference type="PANTHER" id="PTHR13627">
    <property type="entry name" value="FUKUTIN RELATED PROTEIN"/>
    <property type="match status" value="1"/>
</dbReference>
<evidence type="ECO:0000313" key="1">
    <source>
        <dbReference type="EMBL" id="GAA4113352.1"/>
    </source>
</evidence>
<dbReference type="Gene3D" id="3.40.50.150">
    <property type="entry name" value="Vaccinia Virus protein VP39"/>
    <property type="match status" value="1"/>
</dbReference>
<organism evidence="1 2">
    <name type="scientific">Nocardioides fonticola</name>
    <dbReference type="NCBI Taxonomy" id="450363"/>
    <lineage>
        <taxon>Bacteria</taxon>
        <taxon>Bacillati</taxon>
        <taxon>Actinomycetota</taxon>
        <taxon>Actinomycetes</taxon>
        <taxon>Propionibacteriales</taxon>
        <taxon>Nocardioidaceae</taxon>
        <taxon>Nocardioides</taxon>
    </lineage>
</organism>